<feature type="transmembrane region" description="Helical" evidence="2">
    <location>
        <begin position="159"/>
        <end position="179"/>
    </location>
</feature>
<evidence type="ECO:0000313" key="5">
    <source>
        <dbReference type="Proteomes" id="UP000051565"/>
    </source>
</evidence>
<dbReference type="AlphaFoldDB" id="A0A0R2JNG5"/>
<dbReference type="Pfam" id="PF01381">
    <property type="entry name" value="HTH_3"/>
    <property type="match status" value="1"/>
</dbReference>
<dbReference type="GO" id="GO:0003677">
    <property type="term" value="F:DNA binding"/>
    <property type="evidence" value="ECO:0007669"/>
    <property type="project" value="UniProtKB-KW"/>
</dbReference>
<dbReference type="PATRIC" id="fig|1122148.6.peg.999"/>
<organism evidence="4 5">
    <name type="scientific">Fructilactobacillus lindneri DSM 20690 = JCM 11027</name>
    <dbReference type="NCBI Taxonomy" id="1122148"/>
    <lineage>
        <taxon>Bacteria</taxon>
        <taxon>Bacillati</taxon>
        <taxon>Bacillota</taxon>
        <taxon>Bacilli</taxon>
        <taxon>Lactobacillales</taxon>
        <taxon>Lactobacillaceae</taxon>
        <taxon>Fructilactobacillus</taxon>
    </lineage>
</organism>
<keyword evidence="5" id="KW-1185">Reference proteome</keyword>
<dbReference type="OrthoDB" id="9805856at2"/>
<accession>A0A0R2JNG5</accession>
<dbReference type="Proteomes" id="UP000051565">
    <property type="component" value="Unassembled WGS sequence"/>
</dbReference>
<evidence type="ECO:0000259" key="3">
    <source>
        <dbReference type="PROSITE" id="PS50943"/>
    </source>
</evidence>
<sequence length="219" mass="25403">MKEERPLNLAEKLKQARQQQNLTQSEVAKQLNVSRKTIFSWETGRSLPNFELVNKLADLYHIPTSQLISDGEQSNQEAKISYRTKLIRYKRWGYISKYAYYFDLILILASLVILLTPFSLKNLWITPLLIIDLSIIFLYESHWKTITDNQPLMRKLMIVVPLIFLVVVATGYILNVYIYHNLALIHNPINLIGLVILTITMTASILMAIIFPLKRLTVK</sequence>
<dbReference type="CDD" id="cd00093">
    <property type="entry name" value="HTH_XRE"/>
    <property type="match status" value="1"/>
</dbReference>
<dbReference type="STRING" id="53444.AYR59_03245"/>
<reference evidence="4 5" key="1">
    <citation type="journal article" date="2015" name="Genome Announc.">
        <title>Expanding the biotechnology potential of lactobacilli through comparative genomics of 213 strains and associated genera.</title>
        <authorList>
            <person name="Sun Z."/>
            <person name="Harris H.M."/>
            <person name="McCann A."/>
            <person name="Guo C."/>
            <person name="Argimon S."/>
            <person name="Zhang W."/>
            <person name="Yang X."/>
            <person name="Jeffery I.B."/>
            <person name="Cooney J.C."/>
            <person name="Kagawa T.F."/>
            <person name="Liu W."/>
            <person name="Song Y."/>
            <person name="Salvetti E."/>
            <person name="Wrobel A."/>
            <person name="Rasinkangas P."/>
            <person name="Parkhill J."/>
            <person name="Rea M.C."/>
            <person name="O'Sullivan O."/>
            <person name="Ritari J."/>
            <person name="Douillard F.P."/>
            <person name="Paul Ross R."/>
            <person name="Yang R."/>
            <person name="Briner A.E."/>
            <person name="Felis G.E."/>
            <person name="de Vos W.M."/>
            <person name="Barrangou R."/>
            <person name="Klaenhammer T.R."/>
            <person name="Caufield P.W."/>
            <person name="Cui Y."/>
            <person name="Zhang H."/>
            <person name="O'Toole P.W."/>
        </authorList>
    </citation>
    <scope>NUCLEOTIDE SEQUENCE [LARGE SCALE GENOMIC DNA]</scope>
    <source>
        <strain evidence="4 5">DSM 20690</strain>
    </source>
</reference>
<dbReference type="Gene3D" id="1.10.260.40">
    <property type="entry name" value="lambda repressor-like DNA-binding domains"/>
    <property type="match status" value="1"/>
</dbReference>
<feature type="transmembrane region" description="Helical" evidence="2">
    <location>
        <begin position="122"/>
        <end position="139"/>
    </location>
</feature>
<proteinExistence type="predicted"/>
<gene>
    <name evidence="4" type="ORF">IV52_GL000974</name>
</gene>
<evidence type="ECO:0000256" key="2">
    <source>
        <dbReference type="SAM" id="Phobius"/>
    </source>
</evidence>
<keyword evidence="2" id="KW-0472">Membrane</keyword>
<dbReference type="PANTHER" id="PTHR46558:SF4">
    <property type="entry name" value="DNA-BIDING PHAGE PROTEIN"/>
    <property type="match status" value="1"/>
</dbReference>
<dbReference type="PROSITE" id="PS50943">
    <property type="entry name" value="HTH_CROC1"/>
    <property type="match status" value="1"/>
</dbReference>
<feature type="transmembrane region" description="Helical" evidence="2">
    <location>
        <begin position="191"/>
        <end position="213"/>
    </location>
</feature>
<feature type="transmembrane region" description="Helical" evidence="2">
    <location>
        <begin position="98"/>
        <end position="116"/>
    </location>
</feature>
<dbReference type="EMBL" id="JQBT01000033">
    <property type="protein sequence ID" value="KRN78697.1"/>
    <property type="molecule type" value="Genomic_DNA"/>
</dbReference>
<evidence type="ECO:0000313" key="4">
    <source>
        <dbReference type="EMBL" id="KRN78697.1"/>
    </source>
</evidence>
<dbReference type="InterPro" id="IPR001387">
    <property type="entry name" value="Cro/C1-type_HTH"/>
</dbReference>
<protein>
    <recommendedName>
        <fullName evidence="3">HTH cro/C1-type domain-containing protein</fullName>
    </recommendedName>
</protein>
<dbReference type="PANTHER" id="PTHR46558">
    <property type="entry name" value="TRACRIPTIONAL REGULATORY PROTEIN-RELATED-RELATED"/>
    <property type="match status" value="1"/>
</dbReference>
<name>A0A0R2JNG5_9LACO</name>
<comment type="caution">
    <text evidence="4">The sequence shown here is derived from an EMBL/GenBank/DDBJ whole genome shotgun (WGS) entry which is preliminary data.</text>
</comment>
<keyword evidence="2" id="KW-0812">Transmembrane</keyword>
<dbReference type="InterPro" id="IPR010982">
    <property type="entry name" value="Lambda_DNA-bd_dom_sf"/>
</dbReference>
<keyword evidence="1" id="KW-0238">DNA-binding</keyword>
<dbReference type="SUPFAM" id="SSF47413">
    <property type="entry name" value="lambda repressor-like DNA-binding domains"/>
    <property type="match status" value="1"/>
</dbReference>
<evidence type="ECO:0000256" key="1">
    <source>
        <dbReference type="ARBA" id="ARBA00023125"/>
    </source>
</evidence>
<feature type="domain" description="HTH cro/C1-type" evidence="3">
    <location>
        <begin position="13"/>
        <end position="67"/>
    </location>
</feature>
<dbReference type="SMART" id="SM00530">
    <property type="entry name" value="HTH_XRE"/>
    <property type="match status" value="1"/>
</dbReference>
<keyword evidence="2" id="KW-1133">Transmembrane helix</keyword>